<dbReference type="InterPro" id="IPR016167">
    <property type="entry name" value="FAD-bd_PCMH_sub1"/>
</dbReference>
<dbReference type="EMBL" id="JAEKJA010000010">
    <property type="protein sequence ID" value="MBJ3776738.1"/>
    <property type="molecule type" value="Genomic_DNA"/>
</dbReference>
<protein>
    <submittedName>
        <fullName evidence="5">FAD binding domain-containing protein</fullName>
    </submittedName>
</protein>
<organism evidence="5 6">
    <name type="scientific">Acuticoccus mangrovi</name>
    <dbReference type="NCBI Taxonomy" id="2796142"/>
    <lineage>
        <taxon>Bacteria</taxon>
        <taxon>Pseudomonadati</taxon>
        <taxon>Pseudomonadota</taxon>
        <taxon>Alphaproteobacteria</taxon>
        <taxon>Hyphomicrobiales</taxon>
        <taxon>Amorphaceae</taxon>
        <taxon>Acuticoccus</taxon>
    </lineage>
</organism>
<accession>A0A934IQG8</accession>
<gene>
    <name evidence="5" type="ORF">JCR33_13615</name>
</gene>
<dbReference type="AlphaFoldDB" id="A0A934IQG8"/>
<dbReference type="InterPro" id="IPR051312">
    <property type="entry name" value="Diverse_Substr_Oxidored"/>
</dbReference>
<evidence type="ECO:0000259" key="4">
    <source>
        <dbReference type="PROSITE" id="PS51387"/>
    </source>
</evidence>
<name>A0A934IQG8_9HYPH</name>
<proteinExistence type="predicted"/>
<dbReference type="PANTHER" id="PTHR42659:SF2">
    <property type="entry name" value="XANTHINE DEHYDROGENASE SUBUNIT C-RELATED"/>
    <property type="match status" value="1"/>
</dbReference>
<dbReference type="Proteomes" id="UP000609531">
    <property type="component" value="Unassembled WGS sequence"/>
</dbReference>
<dbReference type="RefSeq" id="WP_198882628.1">
    <property type="nucleotide sequence ID" value="NZ_JAEKJA010000010.1"/>
</dbReference>
<feature type="domain" description="FAD-binding PCMH-type" evidence="4">
    <location>
        <begin position="1"/>
        <end position="175"/>
    </location>
</feature>
<dbReference type="InterPro" id="IPR002346">
    <property type="entry name" value="Mopterin_DH_FAD-bd"/>
</dbReference>
<keyword evidence="2" id="KW-0274">FAD</keyword>
<dbReference type="SUPFAM" id="SSF56176">
    <property type="entry name" value="FAD-binding/transporter-associated domain-like"/>
    <property type="match status" value="1"/>
</dbReference>
<evidence type="ECO:0000313" key="6">
    <source>
        <dbReference type="Proteomes" id="UP000609531"/>
    </source>
</evidence>
<evidence type="ECO:0000256" key="1">
    <source>
        <dbReference type="ARBA" id="ARBA00022630"/>
    </source>
</evidence>
<dbReference type="InterPro" id="IPR036318">
    <property type="entry name" value="FAD-bd_PCMH-like_sf"/>
</dbReference>
<sequence length="264" mass="27251">MKAGRFDLLLAKDVGEAVKALQTEDAKAASGFQSLGPMLNLRLAQPRLIVNLTRIPELSAVEETADMVVYGAAVTHAAIEDGRVPDAAGGALARVASGIAYRAVRNRGTIGGSLAHADPAADWPTALTALGAKVRVAGPRGVRRAPVAGFVRGAFAPALGEGEVIVAVEVPKASAAARFGYVKFCRKVGEFAEAMAAAFHDPDTGVTRLAVGATEAPPQLLEGDFADLDARLATLDLGADPVRQRLHRTAARRAMAEATTGIAA</sequence>
<evidence type="ECO:0000256" key="3">
    <source>
        <dbReference type="ARBA" id="ARBA00023002"/>
    </source>
</evidence>
<evidence type="ECO:0000313" key="5">
    <source>
        <dbReference type="EMBL" id="MBJ3776738.1"/>
    </source>
</evidence>
<evidence type="ECO:0000256" key="2">
    <source>
        <dbReference type="ARBA" id="ARBA00022827"/>
    </source>
</evidence>
<dbReference type="GO" id="GO:0071949">
    <property type="term" value="F:FAD binding"/>
    <property type="evidence" value="ECO:0007669"/>
    <property type="project" value="InterPro"/>
</dbReference>
<dbReference type="PANTHER" id="PTHR42659">
    <property type="entry name" value="XANTHINE DEHYDROGENASE SUBUNIT C-RELATED"/>
    <property type="match status" value="1"/>
</dbReference>
<dbReference type="GO" id="GO:0016491">
    <property type="term" value="F:oxidoreductase activity"/>
    <property type="evidence" value="ECO:0007669"/>
    <property type="project" value="UniProtKB-KW"/>
</dbReference>
<comment type="caution">
    <text evidence="5">The sequence shown here is derived from an EMBL/GenBank/DDBJ whole genome shotgun (WGS) entry which is preliminary data.</text>
</comment>
<dbReference type="PROSITE" id="PS51387">
    <property type="entry name" value="FAD_PCMH"/>
    <property type="match status" value="1"/>
</dbReference>
<dbReference type="Pfam" id="PF00941">
    <property type="entry name" value="FAD_binding_5"/>
    <property type="match status" value="1"/>
</dbReference>
<dbReference type="InterPro" id="IPR016169">
    <property type="entry name" value="FAD-bd_PCMH_sub2"/>
</dbReference>
<dbReference type="InterPro" id="IPR016166">
    <property type="entry name" value="FAD-bd_PCMH"/>
</dbReference>
<keyword evidence="6" id="KW-1185">Reference proteome</keyword>
<dbReference type="Gene3D" id="3.30.43.10">
    <property type="entry name" value="Uridine Diphospho-n-acetylenolpyruvylglucosamine Reductase, domain 2"/>
    <property type="match status" value="1"/>
</dbReference>
<keyword evidence="1" id="KW-0285">Flavoprotein</keyword>
<reference evidence="5" key="1">
    <citation type="submission" date="2020-12" db="EMBL/GenBank/DDBJ databases">
        <title>Bacterial taxonomy.</title>
        <authorList>
            <person name="Pan X."/>
        </authorList>
    </citation>
    <scope>NUCLEOTIDE SEQUENCE</scope>
    <source>
        <strain evidence="5">B2012</strain>
    </source>
</reference>
<keyword evidence="3" id="KW-0560">Oxidoreductase</keyword>
<dbReference type="Gene3D" id="3.30.465.10">
    <property type="match status" value="1"/>
</dbReference>